<organism evidence="2 3">
    <name type="scientific">Sinisalibacter aestuarii</name>
    <dbReference type="NCBI Taxonomy" id="2949426"/>
    <lineage>
        <taxon>Bacteria</taxon>
        <taxon>Pseudomonadati</taxon>
        <taxon>Pseudomonadota</taxon>
        <taxon>Alphaproteobacteria</taxon>
        <taxon>Rhodobacterales</taxon>
        <taxon>Roseobacteraceae</taxon>
        <taxon>Sinisalibacter</taxon>
    </lineage>
</organism>
<dbReference type="InterPro" id="IPR007138">
    <property type="entry name" value="ABM_dom"/>
</dbReference>
<protein>
    <submittedName>
        <fullName evidence="2">Antibiotic biosynthesis monooxygenase</fullName>
    </submittedName>
</protein>
<dbReference type="EMBL" id="BROH01000003">
    <property type="protein sequence ID" value="GKY87654.1"/>
    <property type="molecule type" value="Genomic_DNA"/>
</dbReference>
<evidence type="ECO:0000259" key="1">
    <source>
        <dbReference type="PROSITE" id="PS51725"/>
    </source>
</evidence>
<reference evidence="2" key="1">
    <citation type="journal article" date="2023" name="Int. J. Syst. Evol. Microbiol.">
        <title>Sinisalibacter aestuarii sp. nov., isolated from estuarine sediment of the Arakawa River.</title>
        <authorList>
            <person name="Arafat S.T."/>
            <person name="Hirano S."/>
            <person name="Sato A."/>
            <person name="Takeuchi K."/>
            <person name="Yasuda T."/>
            <person name="Terahara T."/>
            <person name="Hamada M."/>
            <person name="Kobayashi T."/>
        </authorList>
    </citation>
    <scope>NUCLEOTIDE SEQUENCE</scope>
    <source>
        <strain evidence="2">B-399</strain>
    </source>
</reference>
<sequence>MTHAAHIRLTGHIDVPEPRRAAIAAALPEHIRLTRAEPGCLAFEVRPDPAMPGRYTVAELFASRAAFEAHQARVAASDWGRISAGLPRSYTIDEVPA</sequence>
<dbReference type="Gene3D" id="3.30.70.100">
    <property type="match status" value="1"/>
</dbReference>
<keyword evidence="3" id="KW-1185">Reference proteome</keyword>
<evidence type="ECO:0000313" key="2">
    <source>
        <dbReference type="EMBL" id="GKY87654.1"/>
    </source>
</evidence>
<dbReference type="Pfam" id="PF03992">
    <property type="entry name" value="ABM"/>
    <property type="match status" value="1"/>
</dbReference>
<keyword evidence="2" id="KW-0560">Oxidoreductase</keyword>
<dbReference type="InterPro" id="IPR011008">
    <property type="entry name" value="Dimeric_a/b-barrel"/>
</dbReference>
<feature type="domain" description="ABM" evidence="1">
    <location>
        <begin position="7"/>
        <end position="97"/>
    </location>
</feature>
<dbReference type="RefSeq" id="WP_281841636.1">
    <property type="nucleotide sequence ID" value="NZ_BROH01000003.1"/>
</dbReference>
<dbReference type="PROSITE" id="PS51725">
    <property type="entry name" value="ABM"/>
    <property type="match status" value="1"/>
</dbReference>
<dbReference type="Proteomes" id="UP001144205">
    <property type="component" value="Unassembled WGS sequence"/>
</dbReference>
<proteinExistence type="predicted"/>
<evidence type="ECO:0000313" key="3">
    <source>
        <dbReference type="Proteomes" id="UP001144205"/>
    </source>
</evidence>
<comment type="caution">
    <text evidence="2">The sequence shown here is derived from an EMBL/GenBank/DDBJ whole genome shotgun (WGS) entry which is preliminary data.</text>
</comment>
<dbReference type="GO" id="GO:0004497">
    <property type="term" value="F:monooxygenase activity"/>
    <property type="evidence" value="ECO:0007669"/>
    <property type="project" value="UniProtKB-KW"/>
</dbReference>
<keyword evidence="2" id="KW-0503">Monooxygenase</keyword>
<accession>A0ABQ5LRV3</accession>
<name>A0ABQ5LRV3_9RHOB</name>
<gene>
    <name evidence="2" type="ORF">STA1M1_15230</name>
</gene>
<dbReference type="SUPFAM" id="SSF54909">
    <property type="entry name" value="Dimeric alpha+beta barrel"/>
    <property type="match status" value="1"/>
</dbReference>